<dbReference type="PANTHER" id="PTHR45694:SF5">
    <property type="entry name" value="GLUTAREDOXIN 2"/>
    <property type="match status" value="1"/>
</dbReference>
<keyword evidence="4" id="KW-1185">Reference proteome</keyword>
<evidence type="ECO:0000259" key="2">
    <source>
        <dbReference type="Pfam" id="PF00462"/>
    </source>
</evidence>
<dbReference type="FunCoup" id="A0A136J4N4">
    <property type="interactions" value="20"/>
</dbReference>
<dbReference type="InterPro" id="IPR036249">
    <property type="entry name" value="Thioredoxin-like_sf"/>
</dbReference>
<feature type="compositionally biased region" description="Acidic residues" evidence="1">
    <location>
        <begin position="145"/>
        <end position="158"/>
    </location>
</feature>
<accession>A0A136J4N4</accession>
<dbReference type="Pfam" id="PF00462">
    <property type="entry name" value="Glutaredoxin"/>
    <property type="match status" value="1"/>
</dbReference>
<dbReference type="AlphaFoldDB" id="A0A136J4N4"/>
<dbReference type="GO" id="GO:0015038">
    <property type="term" value="F:glutathione disulfide oxidoreductase activity"/>
    <property type="evidence" value="ECO:0007669"/>
    <property type="project" value="TreeGrafter"/>
</dbReference>
<dbReference type="Proteomes" id="UP000070501">
    <property type="component" value="Unassembled WGS sequence"/>
</dbReference>
<dbReference type="NCBIfam" id="TIGR02180">
    <property type="entry name" value="GRX_euk"/>
    <property type="match status" value="1"/>
</dbReference>
<name>A0A136J4N4_9PEZI</name>
<evidence type="ECO:0000256" key="1">
    <source>
        <dbReference type="SAM" id="MobiDB-lite"/>
    </source>
</evidence>
<dbReference type="OrthoDB" id="423313at2759"/>
<feature type="domain" description="Glutaredoxin" evidence="2">
    <location>
        <begin position="171"/>
        <end position="235"/>
    </location>
</feature>
<dbReference type="InterPro" id="IPR014025">
    <property type="entry name" value="Glutaredoxin_subgr"/>
</dbReference>
<dbReference type="GO" id="GO:0005796">
    <property type="term" value="C:Golgi lumen"/>
    <property type="evidence" value="ECO:0007669"/>
    <property type="project" value="TreeGrafter"/>
</dbReference>
<dbReference type="InterPro" id="IPR018247">
    <property type="entry name" value="EF_Hand_1_Ca_BS"/>
</dbReference>
<gene>
    <name evidence="3" type="ORF">Micbo1qcDRAFT_146857</name>
</gene>
<dbReference type="GO" id="GO:0034599">
    <property type="term" value="P:cellular response to oxidative stress"/>
    <property type="evidence" value="ECO:0007669"/>
    <property type="project" value="TreeGrafter"/>
</dbReference>
<dbReference type="PANTHER" id="PTHR45694">
    <property type="entry name" value="GLUTAREDOXIN 2"/>
    <property type="match status" value="1"/>
</dbReference>
<dbReference type="Gene3D" id="3.40.30.10">
    <property type="entry name" value="Glutaredoxin"/>
    <property type="match status" value="1"/>
</dbReference>
<dbReference type="SUPFAM" id="SSF52833">
    <property type="entry name" value="Thioredoxin-like"/>
    <property type="match status" value="1"/>
</dbReference>
<proteinExistence type="predicted"/>
<dbReference type="InterPro" id="IPR011899">
    <property type="entry name" value="Glutaredoxin_euk/vir"/>
</dbReference>
<protein>
    <submittedName>
        <fullName evidence="3">Glutaredoxin</fullName>
    </submittedName>
</protein>
<evidence type="ECO:0000313" key="3">
    <source>
        <dbReference type="EMBL" id="KXJ92103.1"/>
    </source>
</evidence>
<dbReference type="GO" id="GO:0000324">
    <property type="term" value="C:fungal-type vacuole"/>
    <property type="evidence" value="ECO:0007669"/>
    <property type="project" value="TreeGrafter"/>
</dbReference>
<feature type="region of interest" description="Disordered" evidence="1">
    <location>
        <begin position="95"/>
        <end position="162"/>
    </location>
</feature>
<evidence type="ECO:0000313" key="4">
    <source>
        <dbReference type="Proteomes" id="UP000070501"/>
    </source>
</evidence>
<dbReference type="InParanoid" id="A0A136J4N4"/>
<dbReference type="PRINTS" id="PR00160">
    <property type="entry name" value="GLUTAREDOXIN"/>
</dbReference>
<sequence length="276" mass="30388">MPSPRRLRLLLVAVMAIVVTTLFFTSTMRQNTVQDTRTIQDFYHKTMNALDHQRPGQAVVDKGELIEPHIKDKDGDGTVDADDIQLAREMSERLRAAEQKAKELANKKAPLKPDHPDEVVGIGSSADGQRPKGNALKGSNKGLDGDTDSDETPADPETDSAMHSILKKSPIVIFSKTYCPYSKRAKSILLTKYSFDPPPYVVELDEHPLGAKLQAKLGRMTGRKTVPNIMVNHKSVGGSDEIADLHARKTLIDKFKALLSNRVVMKEKFDSGGDSS</sequence>
<dbReference type="PROSITE" id="PS51354">
    <property type="entry name" value="GLUTAREDOXIN_2"/>
    <property type="match status" value="1"/>
</dbReference>
<feature type="compositionally biased region" description="Basic and acidic residues" evidence="1">
    <location>
        <begin position="95"/>
        <end position="118"/>
    </location>
</feature>
<dbReference type="PROSITE" id="PS00018">
    <property type="entry name" value="EF_HAND_1"/>
    <property type="match status" value="1"/>
</dbReference>
<dbReference type="STRING" id="196109.A0A136J4N4"/>
<organism evidence="3 4">
    <name type="scientific">Microdochium bolleyi</name>
    <dbReference type="NCBI Taxonomy" id="196109"/>
    <lineage>
        <taxon>Eukaryota</taxon>
        <taxon>Fungi</taxon>
        <taxon>Dikarya</taxon>
        <taxon>Ascomycota</taxon>
        <taxon>Pezizomycotina</taxon>
        <taxon>Sordariomycetes</taxon>
        <taxon>Xylariomycetidae</taxon>
        <taxon>Xylariales</taxon>
        <taxon>Microdochiaceae</taxon>
        <taxon>Microdochium</taxon>
    </lineage>
</organism>
<dbReference type="GO" id="GO:0005801">
    <property type="term" value="C:cis-Golgi network"/>
    <property type="evidence" value="ECO:0007669"/>
    <property type="project" value="TreeGrafter"/>
</dbReference>
<reference evidence="4" key="1">
    <citation type="submission" date="2016-02" db="EMBL/GenBank/DDBJ databases">
        <title>Draft genome sequence of Microdochium bolleyi, a fungal endophyte of beachgrass.</title>
        <authorList>
            <consortium name="DOE Joint Genome Institute"/>
            <person name="David A.S."/>
            <person name="May G."/>
            <person name="Haridas S."/>
            <person name="Lim J."/>
            <person name="Wang M."/>
            <person name="Labutti K."/>
            <person name="Lipzen A."/>
            <person name="Barry K."/>
            <person name="Grigoriev I.V."/>
        </authorList>
    </citation>
    <scope>NUCLEOTIDE SEQUENCE [LARGE SCALE GENOMIC DNA]</scope>
    <source>
        <strain evidence="4">J235TASD1</strain>
    </source>
</reference>
<dbReference type="InterPro" id="IPR002109">
    <property type="entry name" value="Glutaredoxin"/>
</dbReference>
<dbReference type="CDD" id="cd03419">
    <property type="entry name" value="GRX_GRXh_1_2_like"/>
    <property type="match status" value="1"/>
</dbReference>
<dbReference type="EMBL" id="KQ964249">
    <property type="protein sequence ID" value="KXJ92103.1"/>
    <property type="molecule type" value="Genomic_DNA"/>
</dbReference>